<dbReference type="Proteomes" id="UP000783686">
    <property type="component" value="Unassembled WGS sequence"/>
</dbReference>
<dbReference type="AlphaFoldDB" id="A0A811KBP7"/>
<dbReference type="EMBL" id="CAJFCW020000002">
    <property type="protein sequence ID" value="CAG9097470.1"/>
    <property type="molecule type" value="Genomic_DNA"/>
</dbReference>
<protein>
    <submittedName>
        <fullName evidence="1">Uncharacterized protein</fullName>
    </submittedName>
</protein>
<comment type="caution">
    <text evidence="1">The sequence shown here is derived from an EMBL/GenBank/DDBJ whole genome shotgun (WGS) entry which is preliminary data.</text>
</comment>
<accession>A0A811KBP7</accession>
<evidence type="ECO:0000313" key="1">
    <source>
        <dbReference type="EMBL" id="CAD5212749.1"/>
    </source>
</evidence>
<gene>
    <name evidence="1" type="ORF">BOKJ2_LOCUS4550</name>
</gene>
<keyword evidence="2" id="KW-1185">Reference proteome</keyword>
<dbReference type="Proteomes" id="UP000614601">
    <property type="component" value="Unassembled WGS sequence"/>
</dbReference>
<proteinExistence type="predicted"/>
<organism evidence="1 2">
    <name type="scientific">Bursaphelenchus okinawaensis</name>
    <dbReference type="NCBI Taxonomy" id="465554"/>
    <lineage>
        <taxon>Eukaryota</taxon>
        <taxon>Metazoa</taxon>
        <taxon>Ecdysozoa</taxon>
        <taxon>Nematoda</taxon>
        <taxon>Chromadorea</taxon>
        <taxon>Rhabditida</taxon>
        <taxon>Tylenchina</taxon>
        <taxon>Tylenchomorpha</taxon>
        <taxon>Aphelenchoidea</taxon>
        <taxon>Aphelenchoididae</taxon>
        <taxon>Bursaphelenchus</taxon>
    </lineage>
</organism>
<dbReference type="EMBL" id="CAJFDH010000002">
    <property type="protein sequence ID" value="CAD5212749.1"/>
    <property type="molecule type" value="Genomic_DNA"/>
</dbReference>
<evidence type="ECO:0000313" key="2">
    <source>
        <dbReference type="Proteomes" id="UP000614601"/>
    </source>
</evidence>
<name>A0A811KBP7_9BILA</name>
<sequence length="250" mass="28927">MSAHTEYPVRVVPARNKKMFLKLPFNDNTVAQAVKEAKADTKALKKVRKILKAANTKKVDVTNLQPLFVVEDKKRPEKRKAETCDQKASTMPFDRTVPSAEINFDEIDLDDLNVPYTTFTAPKQVEECQKNDEVGGITLDEDGYIIEEEDDWSEMDAITKAMIQEDNNCMMMPPPTKRPKRYFVNAVNNMFDAYDLTYELEDVVSELTEAHEDFEMKNALDKYSMLKQRKEALFLKWQLPKGFGLKKKRR</sequence>
<reference evidence="1" key="1">
    <citation type="submission" date="2020-09" db="EMBL/GenBank/DDBJ databases">
        <authorList>
            <person name="Kikuchi T."/>
        </authorList>
    </citation>
    <scope>NUCLEOTIDE SEQUENCE</scope>
    <source>
        <strain evidence="1">SH1</strain>
    </source>
</reference>